<dbReference type="AlphaFoldDB" id="A0A8S4R0M9"/>
<evidence type="ECO:0000313" key="4">
    <source>
        <dbReference type="Proteomes" id="UP000838756"/>
    </source>
</evidence>
<organism evidence="3 4">
    <name type="scientific">Pararge aegeria aegeria</name>
    <dbReference type="NCBI Taxonomy" id="348720"/>
    <lineage>
        <taxon>Eukaryota</taxon>
        <taxon>Metazoa</taxon>
        <taxon>Ecdysozoa</taxon>
        <taxon>Arthropoda</taxon>
        <taxon>Hexapoda</taxon>
        <taxon>Insecta</taxon>
        <taxon>Pterygota</taxon>
        <taxon>Neoptera</taxon>
        <taxon>Endopterygota</taxon>
        <taxon>Lepidoptera</taxon>
        <taxon>Glossata</taxon>
        <taxon>Ditrysia</taxon>
        <taxon>Papilionoidea</taxon>
        <taxon>Nymphalidae</taxon>
        <taxon>Satyrinae</taxon>
        <taxon>Satyrini</taxon>
        <taxon>Parargina</taxon>
        <taxon>Pararge</taxon>
    </lineage>
</organism>
<keyword evidence="2" id="KW-0812">Transmembrane</keyword>
<feature type="non-terminal residue" evidence="3">
    <location>
        <position position="1"/>
    </location>
</feature>
<feature type="region of interest" description="Disordered" evidence="1">
    <location>
        <begin position="1"/>
        <end position="22"/>
    </location>
</feature>
<evidence type="ECO:0000256" key="1">
    <source>
        <dbReference type="SAM" id="MobiDB-lite"/>
    </source>
</evidence>
<sequence>EELLRVHQGGESRMPRGHSYGPEKTEQVALMPWIATAIGMALLGIIIGKFLM</sequence>
<comment type="caution">
    <text evidence="3">The sequence shown here is derived from an EMBL/GenBank/DDBJ whole genome shotgun (WGS) entry which is preliminary data.</text>
</comment>
<feature type="compositionally biased region" description="Basic and acidic residues" evidence="1">
    <location>
        <begin position="1"/>
        <end position="14"/>
    </location>
</feature>
<dbReference type="Proteomes" id="UP000838756">
    <property type="component" value="Unassembled WGS sequence"/>
</dbReference>
<dbReference type="OrthoDB" id="264603at2759"/>
<keyword evidence="2" id="KW-0472">Membrane</keyword>
<reference evidence="3" key="1">
    <citation type="submission" date="2022-03" db="EMBL/GenBank/DDBJ databases">
        <authorList>
            <person name="Lindestad O."/>
        </authorList>
    </citation>
    <scope>NUCLEOTIDE SEQUENCE</scope>
</reference>
<protein>
    <submittedName>
        <fullName evidence="3">Jg7845 protein</fullName>
    </submittedName>
</protein>
<feature type="transmembrane region" description="Helical" evidence="2">
    <location>
        <begin position="30"/>
        <end position="51"/>
    </location>
</feature>
<keyword evidence="2" id="KW-1133">Transmembrane helix</keyword>
<keyword evidence="4" id="KW-1185">Reference proteome</keyword>
<name>A0A8S4R0M9_9NEOP</name>
<gene>
    <name evidence="3" type="primary">jg7845</name>
    <name evidence="3" type="ORF">PAEG_LOCUS7189</name>
</gene>
<accession>A0A8S4R0M9</accession>
<evidence type="ECO:0000313" key="3">
    <source>
        <dbReference type="EMBL" id="CAH2226485.1"/>
    </source>
</evidence>
<proteinExistence type="predicted"/>
<evidence type="ECO:0000256" key="2">
    <source>
        <dbReference type="SAM" id="Phobius"/>
    </source>
</evidence>
<dbReference type="EMBL" id="CAKXAJ010021416">
    <property type="protein sequence ID" value="CAH2226485.1"/>
    <property type="molecule type" value="Genomic_DNA"/>
</dbReference>